<proteinExistence type="predicted"/>
<reference evidence="2 3" key="1">
    <citation type="journal article" date="2022" name="G3 (Bethesda)">
        <title>Enemy or ally: a genomic approach to elucidate the lifestyle of Phyllosticta citrichinaensis.</title>
        <authorList>
            <person name="Buijs V.A."/>
            <person name="Groenewald J.Z."/>
            <person name="Haridas S."/>
            <person name="LaButti K.M."/>
            <person name="Lipzen A."/>
            <person name="Martin F.M."/>
            <person name="Barry K."/>
            <person name="Grigoriev I.V."/>
            <person name="Crous P.W."/>
            <person name="Seidl M.F."/>
        </authorList>
    </citation>
    <scope>NUCLEOTIDE SEQUENCE [LARGE SCALE GENOMIC DNA]</scope>
    <source>
        <strain evidence="2 3">CBS 129764</strain>
    </source>
</reference>
<protein>
    <recommendedName>
        <fullName evidence="4">Secreted protein</fullName>
    </recommendedName>
</protein>
<keyword evidence="1" id="KW-1133">Transmembrane helix</keyword>
<gene>
    <name evidence="2" type="ORF">IWX90DRAFT_213186</name>
</gene>
<keyword evidence="1" id="KW-0472">Membrane</keyword>
<dbReference type="EMBL" id="JBBWUH010000005">
    <property type="protein sequence ID" value="KAK8166432.1"/>
    <property type="molecule type" value="Genomic_DNA"/>
</dbReference>
<keyword evidence="1" id="KW-0812">Transmembrane</keyword>
<feature type="transmembrane region" description="Helical" evidence="1">
    <location>
        <begin position="35"/>
        <end position="57"/>
    </location>
</feature>
<name>A0ABR1XTJ5_9PEZI</name>
<comment type="caution">
    <text evidence="2">The sequence shown here is derived from an EMBL/GenBank/DDBJ whole genome shotgun (WGS) entry which is preliminary data.</text>
</comment>
<evidence type="ECO:0000313" key="2">
    <source>
        <dbReference type="EMBL" id="KAK8166432.1"/>
    </source>
</evidence>
<sequence length="106" mass="12530">MPFPTSSLFFFFFFPSSFSSLRFFQSSSVFQPTFNFAGGHLSCFFFFFFLLLICVFARSRKCFMIFIRRFPLGTVAVKTEPRYLSFPDTRHAFFGFQSLRRLESPL</sequence>
<evidence type="ECO:0008006" key="4">
    <source>
        <dbReference type="Google" id="ProtNLM"/>
    </source>
</evidence>
<dbReference type="Proteomes" id="UP001456524">
    <property type="component" value="Unassembled WGS sequence"/>
</dbReference>
<evidence type="ECO:0000313" key="3">
    <source>
        <dbReference type="Proteomes" id="UP001456524"/>
    </source>
</evidence>
<keyword evidence="3" id="KW-1185">Reference proteome</keyword>
<evidence type="ECO:0000256" key="1">
    <source>
        <dbReference type="SAM" id="Phobius"/>
    </source>
</evidence>
<organism evidence="2 3">
    <name type="scientific">Phyllosticta citrichinensis</name>
    <dbReference type="NCBI Taxonomy" id="1130410"/>
    <lineage>
        <taxon>Eukaryota</taxon>
        <taxon>Fungi</taxon>
        <taxon>Dikarya</taxon>
        <taxon>Ascomycota</taxon>
        <taxon>Pezizomycotina</taxon>
        <taxon>Dothideomycetes</taxon>
        <taxon>Dothideomycetes incertae sedis</taxon>
        <taxon>Botryosphaeriales</taxon>
        <taxon>Phyllostictaceae</taxon>
        <taxon>Phyllosticta</taxon>
    </lineage>
</organism>
<accession>A0ABR1XTJ5</accession>